<feature type="signal peptide" evidence="1">
    <location>
        <begin position="1"/>
        <end position="24"/>
    </location>
</feature>
<accession>A0A2S4UK49</accession>
<dbReference type="Proteomes" id="UP000238274">
    <property type="component" value="Unassembled WGS sequence"/>
</dbReference>
<gene>
    <name evidence="2" type="ORF">PSHT_14473</name>
</gene>
<feature type="non-terminal residue" evidence="2">
    <location>
        <position position="1"/>
    </location>
</feature>
<feature type="chain" id="PRO_5015577576" evidence="1">
    <location>
        <begin position="25"/>
        <end position="575"/>
    </location>
</feature>
<evidence type="ECO:0000256" key="1">
    <source>
        <dbReference type="SAM" id="SignalP"/>
    </source>
</evidence>
<proteinExistence type="predicted"/>
<reference evidence="3" key="2">
    <citation type="journal article" date="2018" name="BMC Genomics">
        <title>Genomic insights into host adaptation between the wheat stripe rust pathogen (Puccinia striiformis f. sp. tritici) and the barley stripe rust pathogen (Puccinia striiformis f. sp. hordei).</title>
        <authorList>
            <person name="Xia C."/>
            <person name="Wang M."/>
            <person name="Yin C."/>
            <person name="Cornejo O.E."/>
            <person name="Hulbert S.H."/>
            <person name="Chen X."/>
        </authorList>
    </citation>
    <scope>NUCLEOTIDE SEQUENCE [LARGE SCALE GENOMIC DNA]</scope>
    <source>
        <strain evidence="3">93TX-2</strain>
    </source>
</reference>
<keyword evidence="1" id="KW-0732">Signal</keyword>
<dbReference type="VEuPathDB" id="FungiDB:PSHT_14473"/>
<organism evidence="2 3">
    <name type="scientific">Puccinia striiformis</name>
    <dbReference type="NCBI Taxonomy" id="27350"/>
    <lineage>
        <taxon>Eukaryota</taxon>
        <taxon>Fungi</taxon>
        <taxon>Dikarya</taxon>
        <taxon>Basidiomycota</taxon>
        <taxon>Pucciniomycotina</taxon>
        <taxon>Pucciniomycetes</taxon>
        <taxon>Pucciniales</taxon>
        <taxon>Pucciniaceae</taxon>
        <taxon>Puccinia</taxon>
    </lineage>
</organism>
<protein>
    <submittedName>
        <fullName evidence="2">Uncharacterized protein</fullName>
    </submittedName>
</protein>
<reference evidence="3" key="3">
    <citation type="journal article" date="2018" name="Mol. Plant Microbe Interact.">
        <title>Genome sequence resources for the wheat stripe rust pathogen (Puccinia striiformis f. sp. tritici) and the barley stripe rust pathogen (Puccinia striiformis f. sp. hordei).</title>
        <authorList>
            <person name="Xia C."/>
            <person name="Wang M."/>
            <person name="Yin C."/>
            <person name="Cornejo O.E."/>
            <person name="Hulbert S.H."/>
            <person name="Chen X."/>
        </authorList>
    </citation>
    <scope>NUCLEOTIDE SEQUENCE [LARGE SCALE GENOMIC DNA]</scope>
    <source>
        <strain evidence="3">93TX-2</strain>
    </source>
</reference>
<dbReference type="AlphaFoldDB" id="A0A2S4UK49"/>
<keyword evidence="3" id="KW-1185">Reference proteome</keyword>
<reference evidence="2 3" key="1">
    <citation type="submission" date="2017-12" db="EMBL/GenBank/DDBJ databases">
        <title>Gene loss provides genomic basis for host adaptation in cereal stripe rust fungi.</title>
        <authorList>
            <person name="Xia C."/>
        </authorList>
    </citation>
    <scope>NUCLEOTIDE SEQUENCE [LARGE SCALE GENOMIC DNA]</scope>
    <source>
        <strain evidence="2 3">93TX-2</strain>
    </source>
</reference>
<evidence type="ECO:0000313" key="2">
    <source>
        <dbReference type="EMBL" id="POV97655.1"/>
    </source>
</evidence>
<sequence>KIMIASQLLLVSVWIVSISSGLTASVGGPNFAIGVNQAEGDISRGLRALAVEEKSGRKLSSIIPFMTYRRKIVRSKKGLETIEKWDLNQDQVVSLHKFTAQLTEYEAEIQQQFKWLGKIARNVDQITQDLPQAEALFNKIKQGVTELKHWKLMLLGEVYNRFPDEIFGLITESLSRNLVQSVKEFITEQNHLFSCLAIYSEPKHPKFQYKKDKRYRFYTLTPLDYAFKIIDFLFENGFISAEEVRDIFQDENMVYQVVNYTVRRYENDLGFFSWRFMVNLTKHWHWKSINTFSTALSKKGLDRIDLVFLIGKLKCIGDVYLVLYDARRASRFHDRLFPYEKYFSKSNALNALNSLGLLQYQYQHRQIGHQIYPEFNVEEMNEMIQQLLPRSYYDANLNCIVELFAFMEEELCPGIVSQLLKNEHLSNQFKNLVKLSGNGHKPEDVFHLALIYSRNEMICHSAKQLIKSIFLDQETRTQFYILRDKEIYQDHIEKKREILTRRQDTYLKLSSVGTFHDQNYRRHQMLYPHFVEEDLTKMIAILDHTIDHEEMRRNLIEKKQKPYARRAQILDDIFS</sequence>
<dbReference type="VEuPathDB" id="FungiDB:PSTT_01419"/>
<evidence type="ECO:0000313" key="3">
    <source>
        <dbReference type="Proteomes" id="UP000238274"/>
    </source>
</evidence>
<name>A0A2S4UK49_9BASI</name>
<comment type="caution">
    <text evidence="2">The sequence shown here is derived from an EMBL/GenBank/DDBJ whole genome shotgun (WGS) entry which is preliminary data.</text>
</comment>
<dbReference type="OrthoDB" id="10671361at2759"/>
<dbReference type="EMBL" id="PKSM01000325">
    <property type="protein sequence ID" value="POV97655.1"/>
    <property type="molecule type" value="Genomic_DNA"/>
</dbReference>